<dbReference type="Proteomes" id="UP000198642">
    <property type="component" value="Unassembled WGS sequence"/>
</dbReference>
<feature type="domain" description="Orotidine 5'-phosphate decarboxylase" evidence="8">
    <location>
        <begin position="1"/>
        <end position="199"/>
    </location>
</feature>
<dbReference type="InterPro" id="IPR013785">
    <property type="entry name" value="Aldolase_TIM"/>
</dbReference>
<dbReference type="EMBL" id="FOJW01000002">
    <property type="protein sequence ID" value="SFA84459.1"/>
    <property type="molecule type" value="Genomic_DNA"/>
</dbReference>
<dbReference type="SMART" id="SM00934">
    <property type="entry name" value="OMPdecase"/>
    <property type="match status" value="1"/>
</dbReference>
<dbReference type="PANTHER" id="PTHR35039">
    <property type="entry name" value="3-KETO-L-GULONATE-6-PHOSPHATE DECARBOXYLASE SGBH-RELATED"/>
    <property type="match status" value="1"/>
</dbReference>
<gene>
    <name evidence="9" type="ORF">SAMN04488072_102275</name>
</gene>
<evidence type="ECO:0000256" key="4">
    <source>
        <dbReference type="ARBA" id="ARBA00012890"/>
    </source>
</evidence>
<evidence type="ECO:0000313" key="9">
    <source>
        <dbReference type="EMBL" id="SFA84459.1"/>
    </source>
</evidence>
<dbReference type="PANTHER" id="PTHR35039:SF3">
    <property type="entry name" value="3-KETO-L-GULONATE-6-PHOSPHATE DECARBOXYLASE SGBH-RELATED"/>
    <property type="match status" value="1"/>
</dbReference>
<evidence type="ECO:0000256" key="7">
    <source>
        <dbReference type="ARBA" id="ARBA00023277"/>
    </source>
</evidence>
<evidence type="ECO:0000256" key="2">
    <source>
        <dbReference type="ARBA" id="ARBA00005014"/>
    </source>
</evidence>
<dbReference type="GO" id="GO:0004590">
    <property type="term" value="F:orotidine-5'-phosphate decarboxylase activity"/>
    <property type="evidence" value="ECO:0007669"/>
    <property type="project" value="InterPro"/>
</dbReference>
<comment type="catalytic activity">
    <reaction evidence="1">
        <text>D-ribulose 5-phosphate + formaldehyde = D-arabino-hex-3-ulose 6-phosphate</text>
        <dbReference type="Rhea" id="RHEA:25201"/>
        <dbReference type="ChEBI" id="CHEBI:16842"/>
        <dbReference type="ChEBI" id="CHEBI:58121"/>
        <dbReference type="ChEBI" id="CHEBI:58542"/>
        <dbReference type="EC" id="4.1.2.43"/>
    </reaction>
</comment>
<comment type="similarity">
    <text evidence="3">Belongs to the HPS/KGPDC family. HPS subfamily.</text>
</comment>
<keyword evidence="10" id="KW-1185">Reference proteome</keyword>
<dbReference type="Pfam" id="PF00215">
    <property type="entry name" value="OMPdecase"/>
    <property type="match status" value="1"/>
</dbReference>
<dbReference type="NCBIfam" id="TIGR03128">
    <property type="entry name" value="RuMP_HxlA"/>
    <property type="match status" value="1"/>
</dbReference>
<comment type="pathway">
    <text evidence="2">One-carbon metabolism; formaldehyde assimilation via RuMP pathway; D-fructose 6-phosphate from D-ribulose 5-phosphate and formaldehyde: step 1/2.</text>
</comment>
<evidence type="ECO:0000256" key="3">
    <source>
        <dbReference type="ARBA" id="ARBA00006350"/>
    </source>
</evidence>
<evidence type="ECO:0000256" key="5">
    <source>
        <dbReference type="ARBA" id="ARBA00022563"/>
    </source>
</evidence>
<dbReference type="OrthoDB" id="43475at2"/>
<dbReference type="RefSeq" id="WP_090233965.1">
    <property type="nucleotide sequence ID" value="NZ_FOJW01000002.1"/>
</dbReference>
<reference evidence="9 10" key="1">
    <citation type="submission" date="2016-10" db="EMBL/GenBank/DDBJ databases">
        <authorList>
            <person name="de Groot N.N."/>
        </authorList>
    </citation>
    <scope>NUCLEOTIDE SEQUENCE [LARGE SCALE GENOMIC DNA]</scope>
    <source>
        <strain evidence="9 10">CGMCC 1.3702</strain>
    </source>
</reference>
<dbReference type="InterPro" id="IPR017553">
    <property type="entry name" value="3-hexulose-6-phosphate_synth"/>
</dbReference>
<dbReference type="SUPFAM" id="SSF51366">
    <property type="entry name" value="Ribulose-phoshate binding barrel"/>
    <property type="match status" value="1"/>
</dbReference>
<accession>A0A1I0W6Q9</accession>
<dbReference type="EC" id="4.1.2.43" evidence="4"/>
<dbReference type="AlphaFoldDB" id="A0A1I0W6Q9"/>
<organism evidence="9 10">
    <name type="scientific">Lentibacillus halodurans</name>
    <dbReference type="NCBI Taxonomy" id="237679"/>
    <lineage>
        <taxon>Bacteria</taxon>
        <taxon>Bacillati</taxon>
        <taxon>Bacillota</taxon>
        <taxon>Bacilli</taxon>
        <taxon>Bacillales</taxon>
        <taxon>Bacillaceae</taxon>
        <taxon>Lentibacillus</taxon>
    </lineage>
</organism>
<dbReference type="InterPro" id="IPR001754">
    <property type="entry name" value="OMPdeCOase_dom"/>
</dbReference>
<evidence type="ECO:0000256" key="6">
    <source>
        <dbReference type="ARBA" id="ARBA00023239"/>
    </source>
</evidence>
<dbReference type="InterPro" id="IPR011060">
    <property type="entry name" value="RibuloseP-bd_barrel"/>
</dbReference>
<dbReference type="STRING" id="237679.SAMN04488072_102275"/>
<protein>
    <recommendedName>
        <fullName evidence="4">3-hexulose-6-phosphate synthase</fullName>
        <ecNumber evidence="4">4.1.2.43</ecNumber>
    </recommendedName>
</protein>
<keyword evidence="6" id="KW-0456">Lyase</keyword>
<dbReference type="InterPro" id="IPR041710">
    <property type="entry name" value="HPS/KGPDC"/>
</dbReference>
<proteinExistence type="inferred from homology"/>
<dbReference type="GO" id="GO:0043801">
    <property type="term" value="F:hexulose-6-phosphate synthase activity"/>
    <property type="evidence" value="ECO:0007669"/>
    <property type="project" value="UniProtKB-EC"/>
</dbReference>
<evidence type="ECO:0000313" key="10">
    <source>
        <dbReference type="Proteomes" id="UP000198642"/>
    </source>
</evidence>
<dbReference type="GO" id="GO:0006207">
    <property type="term" value="P:'de novo' pyrimidine nucleobase biosynthetic process"/>
    <property type="evidence" value="ECO:0007669"/>
    <property type="project" value="InterPro"/>
</dbReference>
<name>A0A1I0W6Q9_9BACI</name>
<keyword evidence="7" id="KW-0119">Carbohydrate metabolism</keyword>
<dbReference type="GO" id="GO:0033982">
    <property type="term" value="F:3-dehydro-L-gulonate-6-phosphate decarboxylase activity"/>
    <property type="evidence" value="ECO:0007669"/>
    <property type="project" value="TreeGrafter"/>
</dbReference>
<sequence length="206" mass="22879">MIQVALDRINKEECFNVVSEIYPYIDYIEIGTGVIKEYGMSVIKEMKERYSGTKLLADMKTCDAGRHETLQAFEAGADLTTVMGFSADQTITDSIQVANEHNKQIVVDLIGITSKHRISKLRDFGVDAVSMHIGKDIQGEASLDYLSNYQAAIEDFTVFVAGGIDSERVQHFSKLNPDVYIVGSFITGSSNPKESARIMREAVRKP</sequence>
<dbReference type="GO" id="GO:0006730">
    <property type="term" value="P:one-carbon metabolic process"/>
    <property type="evidence" value="ECO:0007669"/>
    <property type="project" value="UniProtKB-KW"/>
</dbReference>
<dbReference type="FunFam" id="3.20.20.70:FF:000022">
    <property type="entry name" value="3-keto-L-gulonate-6-phosphate decarboxylase UlaD"/>
    <property type="match status" value="1"/>
</dbReference>
<evidence type="ECO:0000256" key="1">
    <source>
        <dbReference type="ARBA" id="ARBA00000718"/>
    </source>
</evidence>
<dbReference type="CDD" id="cd04726">
    <property type="entry name" value="KGPDC_HPS"/>
    <property type="match status" value="1"/>
</dbReference>
<dbReference type="GO" id="GO:0019854">
    <property type="term" value="P:L-ascorbic acid catabolic process"/>
    <property type="evidence" value="ECO:0007669"/>
    <property type="project" value="TreeGrafter"/>
</dbReference>
<dbReference type="Gene3D" id="3.20.20.70">
    <property type="entry name" value="Aldolase class I"/>
    <property type="match status" value="1"/>
</dbReference>
<evidence type="ECO:0000259" key="8">
    <source>
        <dbReference type="SMART" id="SM00934"/>
    </source>
</evidence>
<keyword evidence="5" id="KW-0554">One-carbon metabolism</keyword>